<organism evidence="2 3">
    <name type="scientific">Methylocystis heyeri</name>
    <dbReference type="NCBI Taxonomy" id="391905"/>
    <lineage>
        <taxon>Bacteria</taxon>
        <taxon>Pseudomonadati</taxon>
        <taxon>Pseudomonadota</taxon>
        <taxon>Alphaproteobacteria</taxon>
        <taxon>Hyphomicrobiales</taxon>
        <taxon>Methylocystaceae</taxon>
        <taxon>Methylocystis</taxon>
    </lineage>
</organism>
<accession>A0A6B8KMV5</accession>
<dbReference type="InterPro" id="IPR052345">
    <property type="entry name" value="Rad_response_metalloprotease"/>
</dbReference>
<dbReference type="Gene3D" id="1.10.10.2910">
    <property type="match status" value="1"/>
</dbReference>
<dbReference type="EMBL" id="CP046053">
    <property type="protein sequence ID" value="QGM48278.1"/>
    <property type="molecule type" value="Genomic_DNA"/>
</dbReference>
<dbReference type="OrthoDB" id="9794834at2"/>
<dbReference type="KEGG" id="mhey:H2LOC_021065"/>
<dbReference type="InterPro" id="IPR010359">
    <property type="entry name" value="IrrE_HExxH"/>
</dbReference>
<proteinExistence type="predicted"/>
<reference evidence="2 3" key="1">
    <citation type="submission" date="2019-11" db="EMBL/GenBank/DDBJ databases">
        <title>The genome sequence of Methylocystis heyeri.</title>
        <authorList>
            <person name="Oshkin I.Y."/>
            <person name="Miroshnikov K."/>
            <person name="Dedysh S.N."/>
        </authorList>
    </citation>
    <scope>NUCLEOTIDE SEQUENCE [LARGE SCALE GENOMIC DNA]</scope>
    <source>
        <strain evidence="2 3">H2</strain>
        <plasmid evidence="2 3">unnamed1</plasmid>
    </source>
</reference>
<dbReference type="SUPFAM" id="SSF55486">
    <property type="entry name" value="Metalloproteases ('zincins'), catalytic domain"/>
    <property type="match status" value="1"/>
</dbReference>
<keyword evidence="3" id="KW-1185">Reference proteome</keyword>
<sequence length="294" mass="33168">MESKFSALRWALEMTQFWKLALPDKRFPVDVEAIATEVSRARFPKDPLKGIEGGNLPGFEGALYPLGNPRDGWGIIYNNAGVAPGRKRFTIAHEFGHYLAHRHTLPPEGVKCDSKAIIRRDGAGIEKEADEFAAYLLMPYDDFKQHIPPSKKPSIDDLIACADRYGVSLIAATLRWLEYTERRAVFVVSRDGGALWAKSSEPAFKSGRFLRTAKETYMLPDAALAARDEFDSQGRATAIHPPGVWFPEETEEMTIRSKTYDLSLTLLFLPREFRYAAVIQSDLMDTFERMTSRS</sequence>
<keyword evidence="2" id="KW-0614">Plasmid</keyword>
<evidence type="ECO:0000313" key="3">
    <source>
        <dbReference type="Proteomes" id="UP000309061"/>
    </source>
</evidence>
<feature type="domain" description="IrrE N-terminal-like" evidence="1">
    <location>
        <begin position="75"/>
        <end position="176"/>
    </location>
</feature>
<geneLocation type="plasmid" evidence="2">
    <name>unnamed1</name>
</geneLocation>
<name>A0A6B8KMV5_9HYPH</name>
<dbReference type="PANTHER" id="PTHR43236">
    <property type="entry name" value="ANTITOXIN HIGA1"/>
    <property type="match status" value="1"/>
</dbReference>
<evidence type="ECO:0000313" key="2">
    <source>
        <dbReference type="EMBL" id="QGM48278.1"/>
    </source>
</evidence>
<gene>
    <name evidence="2" type="ORF">H2LOC_021065</name>
</gene>
<dbReference type="PANTHER" id="PTHR43236:SF2">
    <property type="entry name" value="BLL0069 PROTEIN"/>
    <property type="match status" value="1"/>
</dbReference>
<dbReference type="RefSeq" id="WP_136498193.1">
    <property type="nucleotide sequence ID" value="NZ_CP046053.1"/>
</dbReference>
<dbReference type="Proteomes" id="UP000309061">
    <property type="component" value="Plasmid unnamed1"/>
</dbReference>
<evidence type="ECO:0000259" key="1">
    <source>
        <dbReference type="Pfam" id="PF06114"/>
    </source>
</evidence>
<dbReference type="AlphaFoldDB" id="A0A6B8KMV5"/>
<protein>
    <submittedName>
        <fullName evidence="2">ImmA/IrrE family metallo-endopeptidase</fullName>
    </submittedName>
</protein>
<dbReference type="Pfam" id="PF06114">
    <property type="entry name" value="Peptidase_M78"/>
    <property type="match status" value="1"/>
</dbReference>